<dbReference type="GO" id="GO:0008270">
    <property type="term" value="F:zinc ion binding"/>
    <property type="evidence" value="ECO:0007669"/>
    <property type="project" value="UniProtKB-KW"/>
</dbReference>
<dbReference type="AlphaFoldDB" id="A0AAV2R0Q9"/>
<dbReference type="PANTHER" id="PTHR46481">
    <property type="entry name" value="ZINC FINGER BED DOMAIN-CONTAINING PROTEIN 4"/>
    <property type="match status" value="1"/>
</dbReference>
<keyword evidence="2" id="KW-0479">Metal-binding</keyword>
<evidence type="ECO:0000313" key="7">
    <source>
        <dbReference type="EMBL" id="CAL4104482.1"/>
    </source>
</evidence>
<keyword evidence="4" id="KW-0862">Zinc</keyword>
<accession>A0AAV2R0Q9</accession>
<organism evidence="7 8">
    <name type="scientific">Meganyctiphanes norvegica</name>
    <name type="common">Northern krill</name>
    <name type="synonym">Thysanopoda norvegica</name>
    <dbReference type="NCBI Taxonomy" id="48144"/>
    <lineage>
        <taxon>Eukaryota</taxon>
        <taxon>Metazoa</taxon>
        <taxon>Ecdysozoa</taxon>
        <taxon>Arthropoda</taxon>
        <taxon>Crustacea</taxon>
        <taxon>Multicrustacea</taxon>
        <taxon>Malacostraca</taxon>
        <taxon>Eumalacostraca</taxon>
        <taxon>Eucarida</taxon>
        <taxon>Euphausiacea</taxon>
        <taxon>Euphausiidae</taxon>
        <taxon>Meganyctiphanes</taxon>
    </lineage>
</organism>
<dbReference type="EMBL" id="CAXKWB010012394">
    <property type="protein sequence ID" value="CAL4104482.1"/>
    <property type="molecule type" value="Genomic_DNA"/>
</dbReference>
<keyword evidence="8" id="KW-1185">Reference proteome</keyword>
<dbReference type="Proteomes" id="UP001497623">
    <property type="component" value="Unassembled WGS sequence"/>
</dbReference>
<evidence type="ECO:0000256" key="1">
    <source>
        <dbReference type="ARBA" id="ARBA00004123"/>
    </source>
</evidence>
<reference evidence="7 8" key="1">
    <citation type="submission" date="2024-05" db="EMBL/GenBank/DDBJ databases">
        <authorList>
            <person name="Wallberg A."/>
        </authorList>
    </citation>
    <scope>NUCLEOTIDE SEQUENCE [LARGE SCALE GENOMIC DNA]</scope>
</reference>
<dbReference type="GO" id="GO:0046983">
    <property type="term" value="F:protein dimerization activity"/>
    <property type="evidence" value="ECO:0007669"/>
    <property type="project" value="InterPro"/>
</dbReference>
<comment type="caution">
    <text evidence="7">The sequence shown here is derived from an EMBL/GenBank/DDBJ whole genome shotgun (WGS) entry which is preliminary data.</text>
</comment>
<gene>
    <name evidence="7" type="ORF">MNOR_LOCUS17785</name>
</gene>
<dbReference type="PANTHER" id="PTHR46481:SF10">
    <property type="entry name" value="ZINC FINGER BED DOMAIN-CONTAINING PROTEIN 39"/>
    <property type="match status" value="1"/>
</dbReference>
<keyword evidence="5" id="KW-0539">Nucleus</keyword>
<evidence type="ECO:0000256" key="3">
    <source>
        <dbReference type="ARBA" id="ARBA00022771"/>
    </source>
</evidence>
<evidence type="ECO:0000256" key="2">
    <source>
        <dbReference type="ARBA" id="ARBA00022723"/>
    </source>
</evidence>
<evidence type="ECO:0000256" key="5">
    <source>
        <dbReference type="ARBA" id="ARBA00023242"/>
    </source>
</evidence>
<evidence type="ECO:0000313" key="8">
    <source>
        <dbReference type="Proteomes" id="UP001497623"/>
    </source>
</evidence>
<protein>
    <recommendedName>
        <fullName evidence="6">HAT C-terminal dimerisation domain-containing protein</fullName>
    </recommendedName>
</protein>
<dbReference type="InterPro" id="IPR008906">
    <property type="entry name" value="HATC_C_dom"/>
</dbReference>
<sequence>MANNHRQLKSWVYSLVEIDQADPAKKYCQPCSEKTGEKFLLKCGAGGKQNTTNLIRHMEVRHPVLAAEKKAAYQENVQRLESLKRKAQGDSALRQANIKTMLYQENKQIKWDVSDARSQKYHKRLCEYILGSCRPINTLDDPFFVGLLHTFLPQYRVPSRTYFVDKIMPKTQTEMEVKIGKLVKDCSTIALTSDIWTAQHSNDAFISLTATIITHDFKRYIAVLRCKHFPEAHTGANVTDIIDNMLIDLDIPKSKIFCLITDNATVMLNGIEDCNIYNFGCFLHTLHLVVEKAVYTQKGVENLLTKCKEIVRLYKKSTKEKTLFETVEVDEEIDSSKYRLKQEISIRWMSVLHMIKQFLKVKNRVICWLVESSTDKTITGQEWIKLEGLVKLLQPLEEVFKNFSQHDATASDILKYVYYLPIRYSQISMDIHGLKETKAQLLMKMDEKFQKYKDDDNLIIATFLNPNNKLRYWTKSGNPDLTIESVRQQIYRTYRSLFAEDEESVDQENENDYDGFENHGRHGAMNEDDIAETLFPVTKSNVGIGLSRFSIQELLDNELKEYINLVVDAKVDYLNWWQDHKNKMPKLALIANRFLSAPPSSVESERLFSIGGLVYTPKRSRLLPKNGESLITLAANLKHFSDMAE</sequence>
<dbReference type="SUPFAM" id="SSF53098">
    <property type="entry name" value="Ribonuclease H-like"/>
    <property type="match status" value="1"/>
</dbReference>
<dbReference type="GO" id="GO:0005634">
    <property type="term" value="C:nucleus"/>
    <property type="evidence" value="ECO:0007669"/>
    <property type="project" value="UniProtKB-SubCell"/>
</dbReference>
<evidence type="ECO:0000256" key="4">
    <source>
        <dbReference type="ARBA" id="ARBA00022833"/>
    </source>
</evidence>
<dbReference type="Pfam" id="PF05699">
    <property type="entry name" value="Dimer_Tnp_hAT"/>
    <property type="match status" value="1"/>
</dbReference>
<dbReference type="InterPro" id="IPR012337">
    <property type="entry name" value="RNaseH-like_sf"/>
</dbReference>
<feature type="non-terminal residue" evidence="7">
    <location>
        <position position="645"/>
    </location>
</feature>
<comment type="subcellular location">
    <subcellularLocation>
        <location evidence="1">Nucleus</location>
    </subcellularLocation>
</comment>
<dbReference type="InterPro" id="IPR052035">
    <property type="entry name" value="ZnF_BED_domain_contain"/>
</dbReference>
<proteinExistence type="predicted"/>
<keyword evidence="3" id="KW-0863">Zinc-finger</keyword>
<name>A0AAV2R0Q9_MEGNR</name>
<evidence type="ECO:0000259" key="6">
    <source>
        <dbReference type="Pfam" id="PF05699"/>
    </source>
</evidence>
<feature type="domain" description="HAT C-terminal dimerisation" evidence="6">
    <location>
        <begin position="559"/>
        <end position="636"/>
    </location>
</feature>